<reference evidence="1 2" key="1">
    <citation type="journal article" date="2024" name="Plant Biotechnol. J.">
        <title>Genome and CRISPR/Cas9 system of a widespread forest tree (Populus alba) in the world.</title>
        <authorList>
            <person name="Liu Y.J."/>
            <person name="Jiang P.F."/>
            <person name="Han X.M."/>
            <person name="Li X.Y."/>
            <person name="Wang H.M."/>
            <person name="Wang Y.J."/>
            <person name="Wang X.X."/>
            <person name="Zeng Q.Y."/>
        </authorList>
    </citation>
    <scope>NUCLEOTIDE SEQUENCE [LARGE SCALE GENOMIC DNA]</scope>
    <source>
        <strain evidence="2">cv. PAL-ZL1</strain>
    </source>
</reference>
<dbReference type="EMBL" id="RCHU02000013">
    <property type="protein sequence ID" value="KAL3574280.1"/>
    <property type="molecule type" value="Genomic_DNA"/>
</dbReference>
<protein>
    <submittedName>
        <fullName evidence="1">Uncharacterized protein</fullName>
    </submittedName>
</protein>
<dbReference type="Proteomes" id="UP000309997">
    <property type="component" value="Unassembled WGS sequence"/>
</dbReference>
<accession>A0ACC4B6T2</accession>
<organism evidence="1 2">
    <name type="scientific">Populus alba</name>
    <name type="common">White poplar</name>
    <dbReference type="NCBI Taxonomy" id="43335"/>
    <lineage>
        <taxon>Eukaryota</taxon>
        <taxon>Viridiplantae</taxon>
        <taxon>Streptophyta</taxon>
        <taxon>Embryophyta</taxon>
        <taxon>Tracheophyta</taxon>
        <taxon>Spermatophyta</taxon>
        <taxon>Magnoliopsida</taxon>
        <taxon>eudicotyledons</taxon>
        <taxon>Gunneridae</taxon>
        <taxon>Pentapetalae</taxon>
        <taxon>rosids</taxon>
        <taxon>fabids</taxon>
        <taxon>Malpighiales</taxon>
        <taxon>Salicaceae</taxon>
        <taxon>Saliceae</taxon>
        <taxon>Populus</taxon>
    </lineage>
</organism>
<keyword evidence="2" id="KW-1185">Reference proteome</keyword>
<sequence length="97" mass="10557">MTRERSPIYPISRDKLKGTVDAHHAAHHSRRSLLTAQLRTSRGGPVMSSLLGLDGCGVTLDDDAKEEFALGGGRDNFLVMQVAMAEHLPSLSELETE</sequence>
<comment type="caution">
    <text evidence="1">The sequence shown here is derived from an EMBL/GenBank/DDBJ whole genome shotgun (WGS) entry which is preliminary data.</text>
</comment>
<evidence type="ECO:0000313" key="2">
    <source>
        <dbReference type="Proteomes" id="UP000309997"/>
    </source>
</evidence>
<evidence type="ECO:0000313" key="1">
    <source>
        <dbReference type="EMBL" id="KAL3574280.1"/>
    </source>
</evidence>
<name>A0ACC4B6T2_POPAL</name>
<gene>
    <name evidence="1" type="ORF">D5086_024893</name>
</gene>
<proteinExistence type="predicted"/>